<gene>
    <name evidence="14" type="ORF">OCS_03308</name>
</gene>
<dbReference type="SUPFAM" id="SSF52151">
    <property type="entry name" value="FabD/lysophospholipase-like"/>
    <property type="match status" value="1"/>
</dbReference>
<sequence length="2594" mass="280785">MNDLSSESTGQDGFPPIAVVGMACRFSGGASSPSKLWDMLADKKSGRSVVPKSRFNIDAFHHPDPSRAGAINSREGHFIQDDIAAFDASFFSIAPAEASTMDPQQRMLMESAFEAFENAGIPMEKLSGSDTSCYVGCSSHDYETELSSNLEAPLTYFATGNASTLLANRISHFFNLGGPSMSLDTACSSGLSALDAACQSLWSGAAQASIVCGAQLIIHPGPMIGLSNMHCLASDGRCHVFDERANGFARGEGIATVVLKPLGNAIRDGDAVRAVIRGPACSQDGRTPGITMPSQSAQETLIESVYRRARCHLATVGYFEAHGTGTKAGDPIEAGAIGATIGRHRGLGRDNRLYVGSIKSNIGHTEGCSGVASLIKTVLALEKGLIPPNFGFEKGNPAIDFEAWRIRVPTEVVPWPVSGIRRASINSFGFGGSNCHVILDDAHHYLAERGISASHCTSGTPQEATGGHGEATGGVSRHRIFVWSGWDARAVKASLAAYGAHLESTDRGHANEELLMRDLSHTLCQRRSRLATRTFMVANSVGGLVTRLGQPGPAPVRSLSKPPRIAYVFTGQGAQWWGMARELLETYPVFQDSMARAEASLRSLGCPWSLRDELTRNKGDSRVNDAEYGFPACTAIQLSLVDLLADWGVLPEKVIGHSGGETAAAYAAGKLPFESSVKVAYFRGLLMPHIEGKGSMLAAGISEAAALDTISRLDAGLGQVVVACINSPTSVTLSGDTPAMEELEKMLQDEDKPCRRLRVTKAFHSHHVRQVADRYLESLADLATTEPGVASPFCGEMMSTVFCASTAGLKLDAQYWVDNLCRPVRFSDGLRALCSVETPGRRTGEQRGNGSVDVMLEIGPHSALAGPIRQTLAAEGVRMPYYSVLVRDRDACETALEALAALWAHGAPARLDRANEPLQEQQAPRVLVDLPAYPWDHSKRLWASPRVGAGYRLRAAPRGDFIGAPVPDWNPHEPCWRNYLRVGEQPWLRDHVVQGSMVYPAAGYLTMVLEAARQLVPPTESHKVVGYTIANVAMNRALVIPDTDEGVEVVFQARTMRRGNGPSGDGAWRDFRIYSHSSAGPTEHCRGLFSIDHEQAPSEVDGGRESRESLGHYEGVFEGARDTCKSPMRAEALYMALLRVGIDFGPMFCNLTELKVGASRALAKIRVPDTKRSMPFEHESEHLVHPATLDAILQLVLPAMTRNQALKQAYMPTLIEQVHVSSKVARGAGRELEACVEAASVGLREVEASGVARNGPGEAPVVRMRGIRLTALASSNTASEDSDPLLFVDEWLPDPDLMSRAELEDWIKPATGHSDDYLVEFWSQLNTMALFYYHQALRCVSLDQVVQPHHRKFYLYLERHREAMLTGHQRATWLNFDTPAGQSEMEEMGRVVETESREGELVCRMGRSLPGILRNEVAPLHLLFHDNLLGRVYDEMAEHRAMFAQMQQYIRLLSHKSPHLSYIEIGAGTGAATIAALEALGGARGDGRRFKRYTFTDISSVFLETAAAQLQRWEGLVDYRTLDIEQSPGLQGFADAERFDVVIAFHVLHATADLDRTVRNVRQLLKPGGKLILLELTNVSDRMTCAVAPLPGWWAAEDTHRQHGEGPVITATKWAEMLVMNGFGDVRSSTPNSNNPGLEVCSVIVAEAAPDAGPVPVNPDTGAADGALPWWSVTVATGNGHGGQETALVDALRAQLLAMGVDTLVKPYSDLAEADVSNRLCLVTSEMTKPLVKDMGPGDFDMLKTMLANATGLVWATTGALGDSPRPDVALIHGLARTLRNEHPGFPLLTFDFSESQLSPRRGAAMLMARLREAASGHVSETEFSERNGLVHINRYMDAGYDEHLRVGEPTAPELQPFSQPGRPLILTIGTPGLLDTLMFTDDDSAHEPLPADHVRIEVRAVGLNFHDVMLGLGQLADYSLGSECSGVIQEIGSSVSRLEVGDRVCAAISASYSNTVSTSANSCEPIPDDMDFSEAASIPCAYCTAYYALADLARIRAGETVLVHAAAGGVGQAAIQLCRFWGADVFATVSSKQKKQLLMEACGIPENHIFSSRNIDFADGIRRVTKGKGVDIVLNCLSGEGLEASWNLIAPFGRFVEIGKMDIRRDAPLAMAPFRRNVTFASLDLVLIHKERPELLGRLLQDVMALIRDGVIKPISPIKTFSFAKLEEGFRRMQSGLHMGKVVFVPQPDDLVPVMPRARLTGCLHPDATYLIAGGLGGLGRGLARHMASRGARNLILLSRCGARAPEAKALVGDLRDAGVQVDAVACDIADAQRVDEILRDAMKRMPPIRGVIQAAMVLEDRIFANMPLESWTNVVAPKVHGSWVLHNATLPQPLDFFIMLSSLSGIVGLPSQANYSAANSFLDSLAHYRTGRRLPATTIDLCSIASIGYVAENKNPRAKILVDCQSIDSIEEHQFFAIIDFAVEALPKRCQLLVDTQILAPRGRPLEDQPAWCNDPKFSHLQNVKGRAVESRASGASGAELSLAQQLSQVTATSEVEAVMLDALLKRISRLLGRTVQEDEASSTVAGLNIDSLVAVELRKWLTTMAQADISIFEIVQAASLQQLAAKVAARSSLVSRPPDPEPAMSSPRSQI</sequence>
<dbReference type="InterPro" id="IPR020841">
    <property type="entry name" value="PKS_Beta-ketoAc_synthase_dom"/>
</dbReference>
<dbReference type="Pfam" id="PF00109">
    <property type="entry name" value="ketoacyl-synt"/>
    <property type="match status" value="1"/>
</dbReference>
<dbReference type="InterPro" id="IPR036736">
    <property type="entry name" value="ACP-like_sf"/>
</dbReference>
<dbReference type="InterPro" id="IPR013968">
    <property type="entry name" value="PKS_KR"/>
</dbReference>
<dbReference type="InterPro" id="IPR013154">
    <property type="entry name" value="ADH-like_N"/>
</dbReference>
<dbReference type="GO" id="GO:0004315">
    <property type="term" value="F:3-oxoacyl-[acyl-carrier-protein] synthase activity"/>
    <property type="evidence" value="ECO:0007669"/>
    <property type="project" value="InterPro"/>
</dbReference>
<dbReference type="InterPro" id="IPR042104">
    <property type="entry name" value="PKS_dehydratase_sf"/>
</dbReference>
<dbReference type="Pfam" id="PF08240">
    <property type="entry name" value="ADH_N"/>
    <property type="match status" value="1"/>
</dbReference>
<evidence type="ECO:0000256" key="9">
    <source>
        <dbReference type="PROSITE-ProRule" id="PRU01363"/>
    </source>
</evidence>
<dbReference type="Gene3D" id="3.40.50.720">
    <property type="entry name" value="NAD(P)-binding Rossmann-like Domain"/>
    <property type="match status" value="3"/>
</dbReference>
<dbReference type="PROSITE" id="PS52019">
    <property type="entry name" value="PKS_MFAS_DH"/>
    <property type="match status" value="1"/>
</dbReference>
<evidence type="ECO:0000256" key="2">
    <source>
        <dbReference type="ARBA" id="ARBA00022450"/>
    </source>
</evidence>
<dbReference type="InterPro" id="IPR016039">
    <property type="entry name" value="Thiolase-like"/>
</dbReference>
<evidence type="ECO:0000256" key="4">
    <source>
        <dbReference type="ARBA" id="ARBA00022679"/>
    </source>
</evidence>
<organism evidence="14 15">
    <name type="scientific">Ophiocordyceps sinensis (strain Co18 / CGMCC 3.14243)</name>
    <name type="common">Yarsagumba caterpillar fungus</name>
    <name type="synonym">Hirsutella sinensis</name>
    <dbReference type="NCBI Taxonomy" id="911162"/>
    <lineage>
        <taxon>Eukaryota</taxon>
        <taxon>Fungi</taxon>
        <taxon>Dikarya</taxon>
        <taxon>Ascomycota</taxon>
        <taxon>Pezizomycotina</taxon>
        <taxon>Sordariomycetes</taxon>
        <taxon>Hypocreomycetidae</taxon>
        <taxon>Hypocreales</taxon>
        <taxon>Ophiocordycipitaceae</taxon>
        <taxon>Ophiocordyceps</taxon>
    </lineage>
</organism>
<dbReference type="InterPro" id="IPR036291">
    <property type="entry name" value="NAD(P)-bd_dom_sf"/>
</dbReference>
<dbReference type="InterPro" id="IPR020807">
    <property type="entry name" value="PKS_DH"/>
</dbReference>
<dbReference type="SMART" id="SM00825">
    <property type="entry name" value="PKS_KS"/>
    <property type="match status" value="1"/>
</dbReference>
<name>T5A681_OPHSC</name>
<dbReference type="PROSITE" id="PS01162">
    <property type="entry name" value="QOR_ZETA_CRYSTAL"/>
    <property type="match status" value="1"/>
</dbReference>
<dbReference type="InterPro" id="IPR016035">
    <property type="entry name" value="Acyl_Trfase/lysoPLipase"/>
</dbReference>
<dbReference type="InterPro" id="IPR049900">
    <property type="entry name" value="PKS_mFAS_DH"/>
</dbReference>
<evidence type="ECO:0000256" key="7">
    <source>
        <dbReference type="ARBA" id="ARBA00023268"/>
    </source>
</evidence>
<dbReference type="Gene3D" id="3.10.129.110">
    <property type="entry name" value="Polyketide synthase dehydratase"/>
    <property type="match status" value="1"/>
</dbReference>
<dbReference type="InterPro" id="IPR016036">
    <property type="entry name" value="Malonyl_transacylase_ACP-bd"/>
</dbReference>
<feature type="region of interest" description="Disordered" evidence="10">
    <location>
        <begin position="2575"/>
        <end position="2594"/>
    </location>
</feature>
<dbReference type="Gene3D" id="3.30.70.3290">
    <property type="match status" value="1"/>
</dbReference>
<comment type="pathway">
    <text evidence="1">Secondary metabolite biosynthesis.</text>
</comment>
<dbReference type="Pfam" id="PF00698">
    <property type="entry name" value="Acyl_transf_1"/>
    <property type="match status" value="1"/>
</dbReference>
<protein>
    <submittedName>
        <fullName evidence="14">Beta-ketoacyl synthase</fullName>
    </submittedName>
</protein>
<dbReference type="InterPro" id="IPR020843">
    <property type="entry name" value="ER"/>
</dbReference>
<dbReference type="InterPro" id="IPR056501">
    <property type="entry name" value="NAD-bd_HRPKS_sdrA"/>
</dbReference>
<dbReference type="GO" id="GO:0008270">
    <property type="term" value="F:zinc ion binding"/>
    <property type="evidence" value="ECO:0007669"/>
    <property type="project" value="InterPro"/>
</dbReference>
<dbReference type="EMBL" id="KE652634">
    <property type="protein sequence ID" value="EQL00980.1"/>
    <property type="molecule type" value="Genomic_DNA"/>
</dbReference>
<dbReference type="InterPro" id="IPR018201">
    <property type="entry name" value="Ketoacyl_synth_AS"/>
</dbReference>
<dbReference type="InterPro" id="IPR006162">
    <property type="entry name" value="Ppantetheine_attach_site"/>
</dbReference>
<dbReference type="FunFam" id="3.40.50.720:FF:000209">
    <property type="entry name" value="Polyketide synthase Pks12"/>
    <property type="match status" value="1"/>
</dbReference>
<evidence type="ECO:0000256" key="5">
    <source>
        <dbReference type="ARBA" id="ARBA00022857"/>
    </source>
</evidence>
<dbReference type="Gene3D" id="3.40.47.10">
    <property type="match status" value="1"/>
</dbReference>
<dbReference type="InterPro" id="IPR014030">
    <property type="entry name" value="Ketoacyl_synth_N"/>
</dbReference>
<feature type="region of interest" description="N-terminal hotdog fold" evidence="9">
    <location>
        <begin position="959"/>
        <end position="1096"/>
    </location>
</feature>
<accession>T5A681</accession>
<dbReference type="Pfam" id="PF02801">
    <property type="entry name" value="Ketoacyl-synt_C"/>
    <property type="match status" value="1"/>
</dbReference>
<dbReference type="GO" id="GO:1901336">
    <property type="term" value="P:lactone biosynthetic process"/>
    <property type="evidence" value="ECO:0007669"/>
    <property type="project" value="UniProtKB-ARBA"/>
</dbReference>
<dbReference type="CDD" id="cd05195">
    <property type="entry name" value="enoyl_red"/>
    <property type="match status" value="1"/>
</dbReference>
<evidence type="ECO:0000313" key="14">
    <source>
        <dbReference type="EMBL" id="EQL00980.1"/>
    </source>
</evidence>
<dbReference type="eggNOG" id="KOG1202">
    <property type="taxonomic scope" value="Eukaryota"/>
</dbReference>
<dbReference type="SMART" id="SM00822">
    <property type="entry name" value="PKS_KR"/>
    <property type="match status" value="1"/>
</dbReference>
<dbReference type="SUPFAM" id="SSF55048">
    <property type="entry name" value="Probable ACP-binding domain of malonyl-CoA ACP transacylase"/>
    <property type="match status" value="1"/>
</dbReference>
<feature type="domain" description="Carrier" evidence="11">
    <location>
        <begin position="2497"/>
        <end position="2574"/>
    </location>
</feature>
<dbReference type="CDD" id="cd02440">
    <property type="entry name" value="AdoMet_MTases"/>
    <property type="match status" value="1"/>
</dbReference>
<reference evidence="14 15" key="1">
    <citation type="journal article" date="2013" name="Chin. Sci. Bull.">
        <title>Genome survey uncovers the secrets of sex and lifestyle in caterpillar fungus.</title>
        <authorList>
            <person name="Hu X."/>
            <person name="Zhang Y."/>
            <person name="Xiao G."/>
            <person name="Zheng P."/>
            <person name="Xia Y."/>
            <person name="Zhang X."/>
            <person name="St Leger R.J."/>
            <person name="Liu X."/>
            <person name="Wang C."/>
        </authorList>
    </citation>
    <scope>NUCLEOTIDE SEQUENCE [LARGE SCALE GENOMIC DNA]</scope>
    <source>
        <strain evidence="15">Co18 / CGMCC 3.14243</strain>
        <tissue evidence="14">Fruit-body</tissue>
    </source>
</reference>
<keyword evidence="4" id="KW-0808">Transferase</keyword>
<evidence type="ECO:0000313" key="15">
    <source>
        <dbReference type="Proteomes" id="UP000019374"/>
    </source>
</evidence>
<dbReference type="SUPFAM" id="SSF50129">
    <property type="entry name" value="GroES-like"/>
    <property type="match status" value="1"/>
</dbReference>
<dbReference type="SUPFAM" id="SSF53901">
    <property type="entry name" value="Thiolase-like"/>
    <property type="match status" value="1"/>
</dbReference>
<evidence type="ECO:0000256" key="6">
    <source>
        <dbReference type="ARBA" id="ARBA00023002"/>
    </source>
</evidence>
<dbReference type="Gene3D" id="3.40.50.150">
    <property type="entry name" value="Vaccinia Virus protein VP39"/>
    <property type="match status" value="1"/>
</dbReference>
<dbReference type="PROSITE" id="PS00012">
    <property type="entry name" value="PHOSPHOPANTETHEINE"/>
    <property type="match status" value="1"/>
</dbReference>
<dbReference type="InterPro" id="IPR049552">
    <property type="entry name" value="PKS_DH_N"/>
</dbReference>
<dbReference type="InterPro" id="IPR032821">
    <property type="entry name" value="PKS_assoc"/>
</dbReference>
<feature type="domain" description="PKS/mFAS DH" evidence="13">
    <location>
        <begin position="959"/>
        <end position="1278"/>
    </location>
</feature>
<dbReference type="InterPro" id="IPR009081">
    <property type="entry name" value="PP-bd_ACP"/>
</dbReference>
<dbReference type="SMART" id="SM00829">
    <property type="entry name" value="PKS_ER"/>
    <property type="match status" value="1"/>
</dbReference>
<dbReference type="InterPro" id="IPR014031">
    <property type="entry name" value="Ketoacyl_synth_C"/>
</dbReference>
<dbReference type="GO" id="GO:0006633">
    <property type="term" value="P:fatty acid biosynthetic process"/>
    <property type="evidence" value="ECO:0007669"/>
    <property type="project" value="InterPro"/>
</dbReference>
<feature type="active site" description="Proton acceptor; for dehydratase activity" evidence="9">
    <location>
        <position position="991"/>
    </location>
</feature>
<dbReference type="Pfam" id="PF16197">
    <property type="entry name" value="KAsynt_C_assoc"/>
    <property type="match status" value="1"/>
</dbReference>
<dbReference type="PANTHER" id="PTHR43775:SF29">
    <property type="entry name" value="ASPERFURANONE POLYKETIDE SYNTHASE AFOG-RELATED"/>
    <property type="match status" value="1"/>
</dbReference>
<dbReference type="GO" id="GO:0030639">
    <property type="term" value="P:polyketide biosynthetic process"/>
    <property type="evidence" value="ECO:0007669"/>
    <property type="project" value="UniProtKB-ARBA"/>
</dbReference>
<keyword evidence="5" id="KW-0521">NADP</keyword>
<dbReference type="PROSITE" id="PS50075">
    <property type="entry name" value="CARRIER"/>
    <property type="match status" value="1"/>
</dbReference>
<evidence type="ECO:0000259" key="11">
    <source>
        <dbReference type="PROSITE" id="PS50075"/>
    </source>
</evidence>
<feature type="active site" description="Proton donor; for dehydratase activity" evidence="9">
    <location>
        <position position="1190"/>
    </location>
</feature>
<dbReference type="InterPro" id="IPR057326">
    <property type="entry name" value="KR_dom"/>
</dbReference>
<dbReference type="InterPro" id="IPR049551">
    <property type="entry name" value="PKS_DH_C"/>
</dbReference>
<dbReference type="SMART" id="SM00826">
    <property type="entry name" value="PKS_DH"/>
    <property type="match status" value="1"/>
</dbReference>
<dbReference type="SMART" id="SM00827">
    <property type="entry name" value="PKS_AT"/>
    <property type="match status" value="1"/>
</dbReference>
<dbReference type="InterPro" id="IPR002364">
    <property type="entry name" value="Quin_OxRdtase/zeta-crystal_CS"/>
</dbReference>
<dbReference type="Pfam" id="PF23114">
    <property type="entry name" value="NAD-bd_HRPKS_sdrA"/>
    <property type="match status" value="1"/>
</dbReference>
<keyword evidence="8" id="KW-0012">Acyltransferase</keyword>
<dbReference type="PROSITE" id="PS52004">
    <property type="entry name" value="KS3_2"/>
    <property type="match status" value="1"/>
</dbReference>
<dbReference type="InterPro" id="IPR011032">
    <property type="entry name" value="GroES-like_sf"/>
</dbReference>
<dbReference type="Pfam" id="PF21089">
    <property type="entry name" value="PKS_DH_N"/>
    <property type="match status" value="1"/>
</dbReference>
<dbReference type="InterPro" id="IPR013217">
    <property type="entry name" value="Methyltransf_12"/>
</dbReference>
<keyword evidence="6" id="KW-0560">Oxidoreductase</keyword>
<keyword evidence="3" id="KW-0597">Phosphoprotein</keyword>
<dbReference type="SMART" id="SM00823">
    <property type="entry name" value="PKS_PP"/>
    <property type="match status" value="1"/>
</dbReference>
<dbReference type="HOGENOM" id="CLU_000022_31_0_1"/>
<dbReference type="SUPFAM" id="SSF53335">
    <property type="entry name" value="S-adenosyl-L-methionine-dependent methyltransferases"/>
    <property type="match status" value="1"/>
</dbReference>
<dbReference type="Pfam" id="PF08659">
    <property type="entry name" value="KR"/>
    <property type="match status" value="1"/>
</dbReference>
<dbReference type="InterPro" id="IPR050091">
    <property type="entry name" value="PKS_NRPS_Biosynth_Enz"/>
</dbReference>
<dbReference type="GO" id="GO:0004312">
    <property type="term" value="F:fatty acid synthase activity"/>
    <property type="evidence" value="ECO:0007669"/>
    <property type="project" value="TreeGrafter"/>
</dbReference>
<dbReference type="InterPro" id="IPR001227">
    <property type="entry name" value="Ac_transferase_dom_sf"/>
</dbReference>
<dbReference type="Pfam" id="PF08242">
    <property type="entry name" value="Methyltransf_12"/>
    <property type="match status" value="1"/>
</dbReference>
<dbReference type="Gene3D" id="3.90.180.10">
    <property type="entry name" value="Medium-chain alcohol dehydrogenases, catalytic domain"/>
    <property type="match status" value="1"/>
</dbReference>
<dbReference type="PROSITE" id="PS00606">
    <property type="entry name" value="KS3_1"/>
    <property type="match status" value="1"/>
</dbReference>
<keyword evidence="2" id="KW-0596">Phosphopantetheine</keyword>
<evidence type="ECO:0000259" key="12">
    <source>
        <dbReference type="PROSITE" id="PS52004"/>
    </source>
</evidence>
<dbReference type="GO" id="GO:0016491">
    <property type="term" value="F:oxidoreductase activity"/>
    <property type="evidence" value="ECO:0007669"/>
    <property type="project" value="UniProtKB-KW"/>
</dbReference>
<evidence type="ECO:0000256" key="8">
    <source>
        <dbReference type="ARBA" id="ARBA00023315"/>
    </source>
</evidence>
<dbReference type="InterPro" id="IPR020806">
    <property type="entry name" value="PKS_PP-bd"/>
</dbReference>
<dbReference type="InterPro" id="IPR029063">
    <property type="entry name" value="SAM-dependent_MTases_sf"/>
</dbReference>
<feature type="region of interest" description="C-terminal hotdog fold" evidence="9">
    <location>
        <begin position="1125"/>
        <end position="1278"/>
    </location>
</feature>
<feature type="domain" description="Ketosynthase family 3 (KS3)" evidence="12">
    <location>
        <begin position="14"/>
        <end position="441"/>
    </location>
</feature>
<dbReference type="Gene3D" id="3.40.366.10">
    <property type="entry name" value="Malonyl-Coenzyme A Acyl Carrier Protein, domain 2"/>
    <property type="match status" value="1"/>
</dbReference>
<keyword evidence="7" id="KW-0511">Multifunctional enzyme</keyword>
<dbReference type="SUPFAM" id="SSF51735">
    <property type="entry name" value="NAD(P)-binding Rossmann-fold domains"/>
    <property type="match status" value="2"/>
</dbReference>
<evidence type="ECO:0000259" key="13">
    <source>
        <dbReference type="PROSITE" id="PS52019"/>
    </source>
</evidence>
<dbReference type="GO" id="GO:0031177">
    <property type="term" value="F:phosphopantetheine binding"/>
    <property type="evidence" value="ECO:0007669"/>
    <property type="project" value="InterPro"/>
</dbReference>
<dbReference type="OrthoDB" id="329835at2759"/>
<dbReference type="CDD" id="cd00833">
    <property type="entry name" value="PKS"/>
    <property type="match status" value="1"/>
</dbReference>
<evidence type="ECO:0000256" key="10">
    <source>
        <dbReference type="SAM" id="MobiDB-lite"/>
    </source>
</evidence>
<dbReference type="SUPFAM" id="SSF47336">
    <property type="entry name" value="ACP-like"/>
    <property type="match status" value="1"/>
</dbReference>
<dbReference type="PANTHER" id="PTHR43775">
    <property type="entry name" value="FATTY ACID SYNTHASE"/>
    <property type="match status" value="1"/>
</dbReference>
<evidence type="ECO:0000256" key="1">
    <source>
        <dbReference type="ARBA" id="ARBA00005179"/>
    </source>
</evidence>
<dbReference type="InterPro" id="IPR014043">
    <property type="entry name" value="Acyl_transferase_dom"/>
</dbReference>
<proteinExistence type="predicted"/>
<dbReference type="Proteomes" id="UP000019374">
    <property type="component" value="Unassembled WGS sequence"/>
</dbReference>
<evidence type="ECO:0000256" key="3">
    <source>
        <dbReference type="ARBA" id="ARBA00022553"/>
    </source>
</evidence>
<dbReference type="Pfam" id="PF14765">
    <property type="entry name" value="PS-DH"/>
    <property type="match status" value="1"/>
</dbReference>
<dbReference type="Pfam" id="PF13602">
    <property type="entry name" value="ADH_zinc_N_2"/>
    <property type="match status" value="1"/>
</dbReference>